<keyword evidence="3" id="KW-1185">Reference proteome</keyword>
<reference evidence="2 3" key="1">
    <citation type="journal article" date="2024" name="Nat. Commun.">
        <title>Phylogenomics reveals the evolutionary origins of lichenization in chlorophyte algae.</title>
        <authorList>
            <person name="Puginier C."/>
            <person name="Libourel C."/>
            <person name="Otte J."/>
            <person name="Skaloud P."/>
            <person name="Haon M."/>
            <person name="Grisel S."/>
            <person name="Petersen M."/>
            <person name="Berrin J.G."/>
            <person name="Delaux P.M."/>
            <person name="Dal Grande F."/>
            <person name="Keller J."/>
        </authorList>
    </citation>
    <scope>NUCLEOTIDE SEQUENCE [LARGE SCALE GENOMIC DNA]</scope>
    <source>
        <strain evidence="2 3">SAG 245.80</strain>
    </source>
</reference>
<name>A0AAW1RBI0_9CHLO</name>
<protein>
    <recommendedName>
        <fullName evidence="4">YqaJ viral recombinase domain-containing protein</fullName>
    </recommendedName>
</protein>
<accession>A0AAW1RBI0</accession>
<dbReference type="EMBL" id="JALJOU010000049">
    <property type="protein sequence ID" value="KAK9830938.1"/>
    <property type="molecule type" value="Genomic_DNA"/>
</dbReference>
<evidence type="ECO:0000313" key="2">
    <source>
        <dbReference type="EMBL" id="KAK9830938.1"/>
    </source>
</evidence>
<gene>
    <name evidence="2" type="ORF">WJX81_008117</name>
</gene>
<organism evidence="2 3">
    <name type="scientific">Elliptochloris bilobata</name>
    <dbReference type="NCBI Taxonomy" id="381761"/>
    <lineage>
        <taxon>Eukaryota</taxon>
        <taxon>Viridiplantae</taxon>
        <taxon>Chlorophyta</taxon>
        <taxon>core chlorophytes</taxon>
        <taxon>Trebouxiophyceae</taxon>
        <taxon>Trebouxiophyceae incertae sedis</taxon>
        <taxon>Elliptochloris clade</taxon>
        <taxon>Elliptochloris</taxon>
    </lineage>
</organism>
<dbReference type="AlphaFoldDB" id="A0AAW1RBI0"/>
<evidence type="ECO:0008006" key="4">
    <source>
        <dbReference type="Google" id="ProtNLM"/>
    </source>
</evidence>
<evidence type="ECO:0000256" key="1">
    <source>
        <dbReference type="SAM" id="MobiDB-lite"/>
    </source>
</evidence>
<comment type="caution">
    <text evidence="2">The sequence shown here is derived from an EMBL/GenBank/DDBJ whole genome shotgun (WGS) entry which is preliminary data.</text>
</comment>
<feature type="compositionally biased region" description="Basic and acidic residues" evidence="1">
    <location>
        <begin position="221"/>
        <end position="235"/>
    </location>
</feature>
<evidence type="ECO:0000313" key="3">
    <source>
        <dbReference type="Proteomes" id="UP001445335"/>
    </source>
</evidence>
<sequence length="235" mass="25893">MQAQDAAVLTDVLERRQWEADAKLAAEKENWLESEDDERQAHEQAQREGELHLHFDLDAHKPRCSERPATMCLVQSGGEAFMALGADLFDAVITGVYIGTKAVQDALGCTNLPCGYHGDEVGWQPDIAVGHLTADGGEEPRIDDVKSPWTRLGSAGSATPTGQINQALLSVEEYGASPADLRAMWAAWGPGNVMERTAYKLYKRAGRQRREQGCAMPYGARLHDQHYRPPPPNDR</sequence>
<dbReference type="Proteomes" id="UP001445335">
    <property type="component" value="Unassembled WGS sequence"/>
</dbReference>
<proteinExistence type="predicted"/>
<feature type="region of interest" description="Disordered" evidence="1">
    <location>
        <begin position="210"/>
        <end position="235"/>
    </location>
</feature>